<dbReference type="Proteomes" id="UP001519308">
    <property type="component" value="Unassembled WGS sequence"/>
</dbReference>
<proteinExistence type="predicted"/>
<dbReference type="PANTHER" id="PTHR21485:SF6">
    <property type="entry name" value="N-ACYLNEURAMINATE CYTIDYLYLTRANSFERASE-RELATED"/>
    <property type="match status" value="1"/>
</dbReference>
<name>A0ABS4K205_9CLOT</name>
<reference evidence="1 2" key="1">
    <citation type="submission" date="2021-03" db="EMBL/GenBank/DDBJ databases">
        <title>Genomic Encyclopedia of Type Strains, Phase IV (KMG-IV): sequencing the most valuable type-strain genomes for metagenomic binning, comparative biology and taxonomic classification.</title>
        <authorList>
            <person name="Goeker M."/>
        </authorList>
    </citation>
    <scope>NUCLEOTIDE SEQUENCE [LARGE SCALE GENOMIC DNA]</scope>
    <source>
        <strain evidence="1 2">DSM 28650</strain>
    </source>
</reference>
<dbReference type="InterPro" id="IPR050793">
    <property type="entry name" value="CMP-NeuNAc_synthase"/>
</dbReference>
<dbReference type="InterPro" id="IPR003329">
    <property type="entry name" value="Cytidylyl_trans"/>
</dbReference>
<protein>
    <submittedName>
        <fullName evidence="1">CMP-N-acetylneuraminic acid synthetase</fullName>
    </submittedName>
</protein>
<sequence length="233" mass="26385">MYNEKTILAIIPARSGSKGFSHKNIAEIDGKPTLAYSIIAAQNSGIIDDIVVSTDSIEYAEIAKDWGAFVPFIRPDYLSTDEASTIDVILHTIKELRNTGREYDYLILLQPTSPLRKSTDITNAIKLCFEKSANSIISVCEAEHSPLWCNTIDEDLSMENFITSNGNKRRQEISTYYRLNGAIYISKVDFFVKNKSFYSSKAFAYIMDKYSSVDIDSQFDLDFARFLMLVTQK</sequence>
<accession>A0ABS4K205</accession>
<dbReference type="PANTHER" id="PTHR21485">
    <property type="entry name" value="HAD SUPERFAMILY MEMBERS CMAS AND KDSC"/>
    <property type="match status" value="1"/>
</dbReference>
<dbReference type="SUPFAM" id="SSF53448">
    <property type="entry name" value="Nucleotide-diphospho-sugar transferases"/>
    <property type="match status" value="1"/>
</dbReference>
<evidence type="ECO:0000313" key="1">
    <source>
        <dbReference type="EMBL" id="MBP2021812.1"/>
    </source>
</evidence>
<dbReference type="Gene3D" id="3.90.550.10">
    <property type="entry name" value="Spore Coat Polysaccharide Biosynthesis Protein SpsA, Chain A"/>
    <property type="match status" value="1"/>
</dbReference>
<dbReference type="Pfam" id="PF02348">
    <property type="entry name" value="CTP_transf_3"/>
    <property type="match status" value="1"/>
</dbReference>
<dbReference type="EMBL" id="JAGGLL010000010">
    <property type="protein sequence ID" value="MBP2021812.1"/>
    <property type="molecule type" value="Genomic_DNA"/>
</dbReference>
<gene>
    <name evidence="1" type="ORF">J2Z44_001608</name>
</gene>
<dbReference type="RefSeq" id="WP_021284410.1">
    <property type="nucleotide sequence ID" value="NZ_JAGGLL010000010.1"/>
</dbReference>
<dbReference type="CDD" id="cd02513">
    <property type="entry name" value="CMP-NeuAc_Synthase"/>
    <property type="match status" value="1"/>
</dbReference>
<comment type="caution">
    <text evidence="1">The sequence shown here is derived from an EMBL/GenBank/DDBJ whole genome shotgun (WGS) entry which is preliminary data.</text>
</comment>
<keyword evidence="2" id="KW-1185">Reference proteome</keyword>
<organism evidence="1 2">
    <name type="scientific">Clostridium punense</name>
    <dbReference type="NCBI Taxonomy" id="1054297"/>
    <lineage>
        <taxon>Bacteria</taxon>
        <taxon>Bacillati</taxon>
        <taxon>Bacillota</taxon>
        <taxon>Clostridia</taxon>
        <taxon>Eubacteriales</taxon>
        <taxon>Clostridiaceae</taxon>
        <taxon>Clostridium</taxon>
    </lineage>
</organism>
<dbReference type="InterPro" id="IPR029044">
    <property type="entry name" value="Nucleotide-diphossugar_trans"/>
</dbReference>
<evidence type="ECO:0000313" key="2">
    <source>
        <dbReference type="Proteomes" id="UP001519308"/>
    </source>
</evidence>